<dbReference type="InterPro" id="IPR016024">
    <property type="entry name" value="ARM-type_fold"/>
</dbReference>
<dbReference type="InterPro" id="IPR019442">
    <property type="entry name" value="THADA/TRM732_DUF2428"/>
</dbReference>
<dbReference type="InterPro" id="IPR056842">
    <property type="entry name" value="THADA-like_TPR_C"/>
</dbReference>
<keyword evidence="8" id="KW-1185">Reference proteome</keyword>
<evidence type="ECO:0000256" key="3">
    <source>
        <dbReference type="ARBA" id="ARBA00035698"/>
    </source>
</evidence>
<feature type="domain" description="tRNA (32-2'-O)-methyltransferase regulator THADA-like C-terminal TPR repeats region" evidence="6">
    <location>
        <begin position="1203"/>
        <end position="1367"/>
    </location>
</feature>
<proteinExistence type="inferred from homology"/>
<evidence type="ECO:0000313" key="7">
    <source>
        <dbReference type="EMBL" id="CAL1537329.1"/>
    </source>
</evidence>
<gene>
    <name evidence="7" type="ORF">GSLYS_00011242001</name>
</gene>
<keyword evidence="2" id="KW-0819">tRNA processing</keyword>
<dbReference type="Proteomes" id="UP001497497">
    <property type="component" value="Unassembled WGS sequence"/>
</dbReference>
<dbReference type="EMBL" id="CAXITT010000258">
    <property type="protein sequence ID" value="CAL1537329.1"/>
    <property type="molecule type" value="Genomic_DNA"/>
</dbReference>
<dbReference type="GO" id="GO:0005829">
    <property type="term" value="C:cytosol"/>
    <property type="evidence" value="ECO:0007669"/>
    <property type="project" value="TreeGrafter"/>
</dbReference>
<dbReference type="PANTHER" id="PTHR14387">
    <property type="entry name" value="THADA/DEATH RECEPTOR INTERACTING PROTEIN"/>
    <property type="match status" value="1"/>
</dbReference>
<dbReference type="Pfam" id="PF25150">
    <property type="entry name" value="TPR_Trm732"/>
    <property type="match status" value="1"/>
</dbReference>
<evidence type="ECO:0000256" key="1">
    <source>
        <dbReference type="ARBA" id="ARBA00010409"/>
    </source>
</evidence>
<name>A0AAV2HUG1_LYMST</name>
<evidence type="ECO:0000259" key="5">
    <source>
        <dbReference type="Pfam" id="PF25150"/>
    </source>
</evidence>
<protein>
    <recommendedName>
        <fullName evidence="3">tRNA (32-2'-O)-methyltransferase regulator THADA</fullName>
    </recommendedName>
</protein>
<evidence type="ECO:0000259" key="4">
    <source>
        <dbReference type="Pfam" id="PF10350"/>
    </source>
</evidence>
<dbReference type="Pfam" id="PF25151">
    <property type="entry name" value="TPR_Trm732_C"/>
    <property type="match status" value="1"/>
</dbReference>
<reference evidence="7 8" key="1">
    <citation type="submission" date="2024-04" db="EMBL/GenBank/DDBJ databases">
        <authorList>
            <consortium name="Genoscope - CEA"/>
            <person name="William W."/>
        </authorList>
    </citation>
    <scope>NUCLEOTIDE SEQUENCE [LARGE SCALE GENOMIC DNA]</scope>
</reference>
<feature type="non-terminal residue" evidence="7">
    <location>
        <position position="1475"/>
    </location>
</feature>
<dbReference type="SUPFAM" id="SSF48371">
    <property type="entry name" value="ARM repeat"/>
    <property type="match status" value="2"/>
</dbReference>
<evidence type="ECO:0000313" key="8">
    <source>
        <dbReference type="Proteomes" id="UP001497497"/>
    </source>
</evidence>
<comment type="similarity">
    <text evidence="1">Belongs to the THADA family.</text>
</comment>
<evidence type="ECO:0000256" key="2">
    <source>
        <dbReference type="ARBA" id="ARBA00022694"/>
    </source>
</evidence>
<dbReference type="InterPro" id="IPR056843">
    <property type="entry name" value="THADA-like_TPR"/>
</dbReference>
<feature type="domain" description="tRNA (32-2'-O)-methyltransferase regulator THADA-like TPR repeats region" evidence="5">
    <location>
        <begin position="492"/>
        <end position="754"/>
    </location>
</feature>
<evidence type="ECO:0000259" key="6">
    <source>
        <dbReference type="Pfam" id="PF25151"/>
    </source>
</evidence>
<sequence length="1475" mass="165646">MSFLDQVKGLRPPLDTKPFLASLKMVWESTLAAENSVRREAFKIFVLIYFDCTSKYPAKRVLASFFTNLEDEPRHFIEDTIVEQLSIMLDSNLHQNEDVKMTRHSVDNIGSLMENFPMGERCLGSMAMKAIKFLLRAERFFLSHIQKDVPPVLLHEVMLHCHVTVQTLNLVMQKTVPQITNQITEDGTLLANMLDFDLMILTNELFLLDCRCCCAMNVTLLLQQASPDTKAHYLIPALLIPKVFSQEYRTSIPWLSDAQRSCLNMEDLSTMAYLALAFGYIAMVSNAAVVTETNEGHIFFIDHLLPDMLCRGTLCGDTVSKALFGKSVSLWTSKLLASLPGNEVGPKLAQKMNGNSRALQSLLDYVWTHWEDQLDVIRQNAKSVFENVLKIHWKVASSNGKPDIFIHSIMEHIFAVSWTSKGKFTALGSCVRLVGACDVLAIRSGLPLEVIQQLEEQALSCYASELYSTLFTSHHQELKSREPGDKWKKVFLHIWIEPVVIAMCSESKKMKQNIIEYLLPKLMKHGDEILDYMISRLSSTTQEQHEPCYGAVIMCLRRARVLGLLKPLPRPDTRKDSLWYGRLHPDVLKGALCGMDQQIRLDAFALLCENHKTTEAITLFELDMLKYFIPFNLNNQAPAFRQSFVSLLKKFFTRMKESLAAAKRLARKDKHSRTQEESIQHCQGFLSWLGKHLLYCLYPGSAFARRTTSLAVLSLMTSCFSTETDGFSLPALLNSQDKQILVECMTDTFEENKKEAFNILSAYMEHCQPVWDRNGLTQMLEISMTLSCSTRPQDCDTAVYNFLLILKQQELHPSACDFSGMLCSSLLPQTWFPVTRPTGTVKHTALFLLNSLLALLDDETTVANQSLITAAANRPMYPTLHCIRYIMQEINFKSLEPELLPAAKEFIHCLINSCLTLSRVVSPVVQNSSPEGNIPEDALYGPGFDVSNNFEEENCGKDSGDGNSFLKTAQNQEKKSLAESIKLSRALVESMPEYLIVCCWRSIKEVSLTLGKLCLQIPVGLISEVDHRSLLTLQQVHQLGEYFSEQLLESIHRGAFELAYSGFQLMCQMLWSHPKTSFHQLPGLWLTQVISDIKSGDPNARFCSTRRSAGVPFFVQAITSTEPATTGRKCFHQVMRDLLALAAGQHNAGQADVTKGGEAQVHAVNILRSLYRDARLGEDVLPYVSDGLIAAILGFKSEQWAVRNSATLLLSALMTRIFGVKRSKDETAMSKKNCQTGRSFFHRYPTLYPFLLSELEEATINIGSSDRLHLHPSLYPVLLVLGRLFPSTLESSDANLSLSAFIPYVISCASSPVYKTRIIASRALLPLTRRGQVIGISQQLFANIPASSGNNTPVSNSLIHGSLLQLCQLMKLAQDLDAVTMADTLKLMVKCLLERTWLMSSCTNRCFATHQSTLVLVDMVLDLTEACGRPESAPELKSVFLTSLLKGGSCPELFWQPLYFDLEQTRARLCLKYLA</sequence>
<dbReference type="Pfam" id="PF10350">
    <property type="entry name" value="DUF2428"/>
    <property type="match status" value="1"/>
</dbReference>
<comment type="caution">
    <text evidence="7">The sequence shown here is derived from an EMBL/GenBank/DDBJ whole genome shotgun (WGS) entry which is preliminary data.</text>
</comment>
<organism evidence="7 8">
    <name type="scientific">Lymnaea stagnalis</name>
    <name type="common">Great pond snail</name>
    <name type="synonym">Helix stagnalis</name>
    <dbReference type="NCBI Taxonomy" id="6523"/>
    <lineage>
        <taxon>Eukaryota</taxon>
        <taxon>Metazoa</taxon>
        <taxon>Spiralia</taxon>
        <taxon>Lophotrochozoa</taxon>
        <taxon>Mollusca</taxon>
        <taxon>Gastropoda</taxon>
        <taxon>Heterobranchia</taxon>
        <taxon>Euthyneura</taxon>
        <taxon>Panpulmonata</taxon>
        <taxon>Hygrophila</taxon>
        <taxon>Lymnaeoidea</taxon>
        <taxon>Lymnaeidae</taxon>
        <taxon>Lymnaea</taxon>
    </lineage>
</organism>
<dbReference type="GO" id="GO:0030488">
    <property type="term" value="P:tRNA methylation"/>
    <property type="evidence" value="ECO:0007669"/>
    <property type="project" value="TreeGrafter"/>
</dbReference>
<dbReference type="PANTHER" id="PTHR14387:SF7">
    <property type="entry name" value="THYROID ADENOMA-ASSOCIATED PROTEIN"/>
    <property type="match status" value="1"/>
</dbReference>
<dbReference type="InterPro" id="IPR051954">
    <property type="entry name" value="tRNA_methyltransferase_THADA"/>
</dbReference>
<feature type="domain" description="DUF2428" evidence="4">
    <location>
        <begin position="907"/>
        <end position="1201"/>
    </location>
</feature>
<accession>A0AAV2HUG1</accession>